<protein>
    <submittedName>
        <fullName evidence="2">Bifunctional pyr operon transcriptional regulator/uracil phosphoribosyltransferase PyrR</fullName>
        <ecNumber evidence="2">2.4.2.9</ecNumber>
    </submittedName>
</protein>
<name>A0A7Y4LBD4_9BURK</name>
<keyword evidence="2" id="KW-0328">Glycosyltransferase</keyword>
<reference evidence="2 3" key="1">
    <citation type="submission" date="2020-05" db="EMBL/GenBank/DDBJ databases">
        <authorList>
            <person name="Niu N."/>
        </authorList>
    </citation>
    <scope>NUCLEOTIDE SEQUENCE [LARGE SCALE GENOMIC DNA]</scope>
    <source>
        <strain evidence="2 3">LMG10982</strain>
    </source>
</reference>
<evidence type="ECO:0000313" key="2">
    <source>
        <dbReference type="EMBL" id="NOL50418.1"/>
    </source>
</evidence>
<proteinExistence type="predicted"/>
<dbReference type="Pfam" id="PF00156">
    <property type="entry name" value="Pribosyltran"/>
    <property type="match status" value="1"/>
</dbReference>
<dbReference type="PANTHER" id="PTHR11608:SF0">
    <property type="entry name" value="BIFUNCTIONAL PROTEIN PYRR"/>
    <property type="match status" value="1"/>
</dbReference>
<accession>A0A7Y4LBD4</accession>
<dbReference type="PANTHER" id="PTHR11608">
    <property type="entry name" value="BIFUNCTIONAL PROTEIN PYRR"/>
    <property type="match status" value="1"/>
</dbReference>
<evidence type="ECO:0000313" key="3">
    <source>
        <dbReference type="Proteomes" id="UP000541421"/>
    </source>
</evidence>
<dbReference type="RefSeq" id="WP_171589395.1">
    <property type="nucleotide sequence ID" value="NZ_JABGBO010000011.1"/>
</dbReference>
<dbReference type="EMBL" id="JABGBO010000011">
    <property type="protein sequence ID" value="NOL50418.1"/>
    <property type="molecule type" value="Genomic_DNA"/>
</dbReference>
<sequence>MQIPTAEQLYSKLKTGVEELIKTKPIDKVFLVGIYSGGAWIVERLQQDLALQNPAGFLNTSFYRDDFNKIGLHKQKQPTQIPFDVDDAHIIVVDDILYTGRTIRATMNELFDYGRPASISLAVLIDRGGHQLPIAADVVGGEIPLPKGTNFVLSYNEQHLFDIDIEKEDVRV</sequence>
<dbReference type="Proteomes" id="UP000541421">
    <property type="component" value="Unassembled WGS sequence"/>
</dbReference>
<dbReference type="CDD" id="cd06223">
    <property type="entry name" value="PRTases_typeI"/>
    <property type="match status" value="1"/>
</dbReference>
<evidence type="ECO:0000259" key="1">
    <source>
        <dbReference type="Pfam" id="PF00156"/>
    </source>
</evidence>
<keyword evidence="3" id="KW-1185">Reference proteome</keyword>
<dbReference type="EC" id="2.4.2.9" evidence="2"/>
<feature type="domain" description="Phosphoribosyltransferase" evidence="1">
    <location>
        <begin position="9"/>
        <end position="141"/>
    </location>
</feature>
<keyword evidence="2" id="KW-0808">Transferase</keyword>
<dbReference type="AlphaFoldDB" id="A0A7Y4LBD4"/>
<dbReference type="InterPro" id="IPR050137">
    <property type="entry name" value="PyrR_bifunctional"/>
</dbReference>
<dbReference type="NCBIfam" id="NF003545">
    <property type="entry name" value="PRK05205.1-1"/>
    <property type="match status" value="1"/>
</dbReference>
<organism evidence="2 3">
    <name type="scientific">Pelistega europaea</name>
    <dbReference type="NCBI Taxonomy" id="106147"/>
    <lineage>
        <taxon>Bacteria</taxon>
        <taxon>Pseudomonadati</taxon>
        <taxon>Pseudomonadota</taxon>
        <taxon>Betaproteobacteria</taxon>
        <taxon>Burkholderiales</taxon>
        <taxon>Alcaligenaceae</taxon>
        <taxon>Pelistega</taxon>
    </lineage>
</organism>
<dbReference type="InterPro" id="IPR029057">
    <property type="entry name" value="PRTase-like"/>
</dbReference>
<dbReference type="Gene3D" id="3.40.50.2020">
    <property type="match status" value="1"/>
</dbReference>
<dbReference type="InterPro" id="IPR000836">
    <property type="entry name" value="PRTase_dom"/>
</dbReference>
<dbReference type="GO" id="GO:0004845">
    <property type="term" value="F:uracil phosphoribosyltransferase activity"/>
    <property type="evidence" value="ECO:0007669"/>
    <property type="project" value="UniProtKB-EC"/>
</dbReference>
<gene>
    <name evidence="2" type="primary">pyrR</name>
    <name evidence="2" type="ORF">HKX40_09785</name>
</gene>
<dbReference type="SUPFAM" id="SSF53271">
    <property type="entry name" value="PRTase-like"/>
    <property type="match status" value="1"/>
</dbReference>
<comment type="caution">
    <text evidence="2">The sequence shown here is derived from an EMBL/GenBank/DDBJ whole genome shotgun (WGS) entry which is preliminary data.</text>
</comment>